<organism evidence="1 3">
    <name type="scientific">Araneus ventricosus</name>
    <name type="common">Orbweaver spider</name>
    <name type="synonym">Epeira ventricosa</name>
    <dbReference type="NCBI Taxonomy" id="182803"/>
    <lineage>
        <taxon>Eukaryota</taxon>
        <taxon>Metazoa</taxon>
        <taxon>Ecdysozoa</taxon>
        <taxon>Arthropoda</taxon>
        <taxon>Chelicerata</taxon>
        <taxon>Arachnida</taxon>
        <taxon>Araneae</taxon>
        <taxon>Araneomorphae</taxon>
        <taxon>Entelegynae</taxon>
        <taxon>Araneoidea</taxon>
        <taxon>Araneidae</taxon>
        <taxon>Araneus</taxon>
    </lineage>
</organism>
<comment type="caution">
    <text evidence="1">The sequence shown here is derived from an EMBL/GenBank/DDBJ whole genome shotgun (WGS) entry which is preliminary data.</text>
</comment>
<accession>A0A4Y2TA41</accession>
<keyword evidence="3" id="KW-1185">Reference proteome</keyword>
<dbReference type="Proteomes" id="UP000499080">
    <property type="component" value="Unassembled WGS sequence"/>
</dbReference>
<reference evidence="1 3" key="1">
    <citation type="journal article" date="2019" name="Sci. Rep.">
        <title>Orb-weaving spider Araneus ventricosus genome elucidates the spidroin gene catalogue.</title>
        <authorList>
            <person name="Kono N."/>
            <person name="Nakamura H."/>
            <person name="Ohtoshi R."/>
            <person name="Moran D.A.P."/>
            <person name="Shinohara A."/>
            <person name="Yoshida Y."/>
            <person name="Fujiwara M."/>
            <person name="Mori M."/>
            <person name="Tomita M."/>
            <person name="Arakawa K."/>
        </authorList>
    </citation>
    <scope>NUCLEOTIDE SEQUENCE [LARGE SCALE GENOMIC DNA]</scope>
</reference>
<proteinExistence type="predicted"/>
<dbReference type="EMBL" id="BGPR01028424">
    <property type="protein sequence ID" value="GBN99577.1"/>
    <property type="molecule type" value="Genomic_DNA"/>
</dbReference>
<dbReference type="EMBL" id="BGPR01027204">
    <property type="protein sequence ID" value="GBN97504.1"/>
    <property type="molecule type" value="Genomic_DNA"/>
</dbReference>
<protein>
    <submittedName>
        <fullName evidence="1">Uncharacterized protein</fullName>
    </submittedName>
</protein>
<evidence type="ECO:0000313" key="2">
    <source>
        <dbReference type="EMBL" id="GBN99577.1"/>
    </source>
</evidence>
<sequence>RKWPLSHHEAIRCKHPGVLSDDVIFLHDNAHAVRKTQELLQKYKKEVQEPQGKSKSTPHTAHIWHLIWVPNTYLEQGSLQTVMWKQLPRTADMISTKAG</sequence>
<evidence type="ECO:0000313" key="1">
    <source>
        <dbReference type="EMBL" id="GBN97504.1"/>
    </source>
</evidence>
<evidence type="ECO:0000313" key="3">
    <source>
        <dbReference type="Proteomes" id="UP000499080"/>
    </source>
</evidence>
<dbReference type="OrthoDB" id="6468877at2759"/>
<dbReference type="AlphaFoldDB" id="A0A4Y2TA41"/>
<feature type="non-terminal residue" evidence="1">
    <location>
        <position position="1"/>
    </location>
</feature>
<name>A0A4Y2TA41_ARAVE</name>
<gene>
    <name evidence="2" type="ORF">AVEN_162751_1</name>
    <name evidence="1" type="ORF">AVEN_168331_1</name>
</gene>